<evidence type="ECO:0000256" key="1">
    <source>
        <dbReference type="SAM" id="Phobius"/>
    </source>
</evidence>
<accession>A0A2V3PLA6</accession>
<evidence type="ECO:0008006" key="4">
    <source>
        <dbReference type="Google" id="ProtNLM"/>
    </source>
</evidence>
<sequence>MNEVLAKIRKPSIFILLLILNFRFLFTVVLGERQEILSVLTVVFFLLSFDYTAMRREYLYCLGLFVIISLAEFTPYKLNVLTPIILMQCVSTLNLKTYLKYNIVILGTTVLIMFLFVGTGRMMQSETFDLIRVRYDFGFGHPNIAAIYYWGLFTSMLLYCYLSRYRNFVWILLGILLVLSIYLYTETVSRSFILTIITFCVVVAYYSLRSRFKSDYRIGYSRYILYVLPLLFAALSIYLAINVEEYPVLNMLVSTRLTLYKQLLDSLVPLEYLLGTTAFDYIIIDSSYMHLLFEAGVFLFIYFIYLYFFAIRNIVKQQNVIIIAVFVSFLVYGLMESLLLFSVIIGNNLFWVLLYKYRYSKEELFDTDTKQID</sequence>
<organism evidence="2 3">
    <name type="scientific">Dysgonomonas alginatilytica</name>
    <dbReference type="NCBI Taxonomy" id="1605892"/>
    <lineage>
        <taxon>Bacteria</taxon>
        <taxon>Pseudomonadati</taxon>
        <taxon>Bacteroidota</taxon>
        <taxon>Bacteroidia</taxon>
        <taxon>Bacteroidales</taxon>
        <taxon>Dysgonomonadaceae</taxon>
        <taxon>Dysgonomonas</taxon>
    </lineage>
</organism>
<comment type="caution">
    <text evidence="2">The sequence shown here is derived from an EMBL/GenBank/DDBJ whole genome shotgun (WGS) entry which is preliminary data.</text>
</comment>
<keyword evidence="1" id="KW-0812">Transmembrane</keyword>
<name>A0A2V3PLA6_9BACT</name>
<keyword evidence="1" id="KW-0472">Membrane</keyword>
<feature type="transmembrane region" description="Helical" evidence="1">
    <location>
        <begin position="220"/>
        <end position="241"/>
    </location>
</feature>
<evidence type="ECO:0000313" key="3">
    <source>
        <dbReference type="Proteomes" id="UP000247973"/>
    </source>
</evidence>
<feature type="transmembrane region" description="Helical" evidence="1">
    <location>
        <begin position="320"/>
        <end position="345"/>
    </location>
</feature>
<gene>
    <name evidence="2" type="ORF">CLV62_12312</name>
</gene>
<feature type="transmembrane region" description="Helical" evidence="1">
    <location>
        <begin position="143"/>
        <end position="161"/>
    </location>
</feature>
<protein>
    <recommendedName>
        <fullName evidence="4">O-antigen ligase-like membrane protein</fullName>
    </recommendedName>
</protein>
<dbReference type="EMBL" id="QICL01000023">
    <property type="protein sequence ID" value="PXV61969.1"/>
    <property type="molecule type" value="Genomic_DNA"/>
</dbReference>
<feature type="transmembrane region" description="Helical" evidence="1">
    <location>
        <begin position="12"/>
        <end position="30"/>
    </location>
</feature>
<reference evidence="2 3" key="1">
    <citation type="submission" date="2018-03" db="EMBL/GenBank/DDBJ databases">
        <title>Genomic Encyclopedia of Archaeal and Bacterial Type Strains, Phase II (KMG-II): from individual species to whole genera.</title>
        <authorList>
            <person name="Goeker M."/>
        </authorList>
    </citation>
    <scope>NUCLEOTIDE SEQUENCE [LARGE SCALE GENOMIC DNA]</scope>
    <source>
        <strain evidence="2 3">DSM 100214</strain>
    </source>
</reference>
<dbReference type="OrthoDB" id="995297at2"/>
<feature type="transmembrane region" description="Helical" evidence="1">
    <location>
        <begin position="288"/>
        <end position="308"/>
    </location>
</feature>
<dbReference type="AlphaFoldDB" id="A0A2V3PLA6"/>
<dbReference type="Proteomes" id="UP000247973">
    <property type="component" value="Unassembled WGS sequence"/>
</dbReference>
<feature type="transmembrane region" description="Helical" evidence="1">
    <location>
        <begin position="58"/>
        <end position="74"/>
    </location>
</feature>
<feature type="transmembrane region" description="Helical" evidence="1">
    <location>
        <begin position="103"/>
        <end position="123"/>
    </location>
</feature>
<proteinExistence type="predicted"/>
<feature type="transmembrane region" description="Helical" evidence="1">
    <location>
        <begin position="168"/>
        <end position="185"/>
    </location>
</feature>
<feature type="transmembrane region" description="Helical" evidence="1">
    <location>
        <begin position="191"/>
        <end position="208"/>
    </location>
</feature>
<evidence type="ECO:0000313" key="2">
    <source>
        <dbReference type="EMBL" id="PXV61969.1"/>
    </source>
</evidence>
<keyword evidence="3" id="KW-1185">Reference proteome</keyword>
<keyword evidence="1" id="KW-1133">Transmembrane helix</keyword>
<dbReference type="RefSeq" id="WP_110311686.1">
    <property type="nucleotide sequence ID" value="NZ_QICL01000023.1"/>
</dbReference>